<dbReference type="EMBL" id="JACHVC010000012">
    <property type="protein sequence ID" value="MBC2606781.1"/>
    <property type="molecule type" value="Genomic_DNA"/>
</dbReference>
<name>A0A7X1B6Y4_9BACT</name>
<evidence type="ECO:0000256" key="1">
    <source>
        <dbReference type="SAM" id="Phobius"/>
    </source>
</evidence>
<evidence type="ECO:0000313" key="3">
    <source>
        <dbReference type="Proteomes" id="UP000526501"/>
    </source>
</evidence>
<organism evidence="2 3">
    <name type="scientific">Pelagicoccus albus</name>
    <dbReference type="NCBI Taxonomy" id="415222"/>
    <lineage>
        <taxon>Bacteria</taxon>
        <taxon>Pseudomonadati</taxon>
        <taxon>Verrucomicrobiota</taxon>
        <taxon>Opitutia</taxon>
        <taxon>Puniceicoccales</taxon>
        <taxon>Pelagicoccaceae</taxon>
        <taxon>Pelagicoccus</taxon>
    </lineage>
</organism>
<sequence length="190" mass="21585">MDPLEKIAPRSEGFIDWGDAYQRVERYFCALHIQDRLLLSQLVAKILSRAAERVEPSGKSPSVLAMEEAKKVVRTWFAEVLEAAGVPQKEIGAQGRLALFLADMPTRWQGEFLHPGPWPQEFLDSMKNTFLRTGPDFSEARMIPRKIDLGPVSAVADETWRVIDRWPFVGALVVWTIYIGIFGLVVYLLR</sequence>
<keyword evidence="1" id="KW-0812">Transmembrane</keyword>
<evidence type="ECO:0000313" key="2">
    <source>
        <dbReference type="EMBL" id="MBC2606781.1"/>
    </source>
</evidence>
<dbReference type="Proteomes" id="UP000526501">
    <property type="component" value="Unassembled WGS sequence"/>
</dbReference>
<keyword evidence="1" id="KW-1133">Transmembrane helix</keyword>
<comment type="caution">
    <text evidence="2">The sequence shown here is derived from an EMBL/GenBank/DDBJ whole genome shotgun (WGS) entry which is preliminary data.</text>
</comment>
<protein>
    <submittedName>
        <fullName evidence="2">Uncharacterized protein</fullName>
    </submittedName>
</protein>
<keyword evidence="3" id="KW-1185">Reference proteome</keyword>
<gene>
    <name evidence="2" type="ORF">H5P27_12075</name>
</gene>
<reference evidence="2 3" key="1">
    <citation type="submission" date="2020-07" db="EMBL/GenBank/DDBJ databases">
        <authorList>
            <person name="Feng X."/>
        </authorList>
    </citation>
    <scope>NUCLEOTIDE SEQUENCE [LARGE SCALE GENOMIC DNA]</scope>
    <source>
        <strain evidence="2 3">JCM23202</strain>
    </source>
</reference>
<accession>A0A7X1B6Y4</accession>
<feature type="transmembrane region" description="Helical" evidence="1">
    <location>
        <begin position="166"/>
        <end position="189"/>
    </location>
</feature>
<dbReference type="RefSeq" id="WP_185660647.1">
    <property type="nucleotide sequence ID" value="NZ_CAWPOO010000012.1"/>
</dbReference>
<keyword evidence="1" id="KW-0472">Membrane</keyword>
<dbReference type="AlphaFoldDB" id="A0A7X1B6Y4"/>
<proteinExistence type="predicted"/>